<dbReference type="EMBL" id="RIBZ01000064">
    <property type="protein sequence ID" value="RNG34807.1"/>
    <property type="molecule type" value="Genomic_DNA"/>
</dbReference>
<evidence type="ECO:0008006" key="4">
    <source>
        <dbReference type="Google" id="ProtNLM"/>
    </source>
</evidence>
<gene>
    <name evidence="2" type="ORF">EEJ42_04645</name>
</gene>
<keyword evidence="3" id="KW-1185">Reference proteome</keyword>
<evidence type="ECO:0000313" key="3">
    <source>
        <dbReference type="Proteomes" id="UP000275401"/>
    </source>
</evidence>
<reference evidence="2 3" key="1">
    <citation type="submission" date="2018-11" db="EMBL/GenBank/DDBJ databases">
        <title>The Potential of Streptomyces as Biocontrol Agents against the Tomato grey mould, Botrytis cinerea (Gray mold) Frontiers in Microbiology.</title>
        <authorList>
            <person name="Li D."/>
        </authorList>
    </citation>
    <scope>NUCLEOTIDE SEQUENCE [LARGE SCALE GENOMIC DNA]</scope>
    <source>
        <strain evidence="2 3">NEAU-LD23</strain>
    </source>
</reference>
<evidence type="ECO:0000313" key="2">
    <source>
        <dbReference type="EMBL" id="RNG34807.1"/>
    </source>
</evidence>
<feature type="region of interest" description="Disordered" evidence="1">
    <location>
        <begin position="1"/>
        <end position="24"/>
    </location>
</feature>
<dbReference type="Proteomes" id="UP000275401">
    <property type="component" value="Unassembled WGS sequence"/>
</dbReference>
<name>A0A3M8WYF0_9ACTN</name>
<evidence type="ECO:0000256" key="1">
    <source>
        <dbReference type="SAM" id="MobiDB-lite"/>
    </source>
</evidence>
<feature type="compositionally biased region" description="Polar residues" evidence="1">
    <location>
        <begin position="1"/>
        <end position="13"/>
    </location>
</feature>
<organism evidence="2 3">
    <name type="scientific">Streptomyces botrytidirepellens</name>
    <dbReference type="NCBI Taxonomy" id="2486417"/>
    <lineage>
        <taxon>Bacteria</taxon>
        <taxon>Bacillati</taxon>
        <taxon>Actinomycetota</taxon>
        <taxon>Actinomycetes</taxon>
        <taxon>Kitasatosporales</taxon>
        <taxon>Streptomycetaceae</taxon>
        <taxon>Streptomyces</taxon>
    </lineage>
</organism>
<protein>
    <recommendedName>
        <fullName evidence="4">Transposase</fullName>
    </recommendedName>
</protein>
<comment type="caution">
    <text evidence="2">The sequence shown here is derived from an EMBL/GenBank/DDBJ whole genome shotgun (WGS) entry which is preliminary data.</text>
</comment>
<dbReference type="AlphaFoldDB" id="A0A3M8WYF0"/>
<feature type="compositionally biased region" description="Basic and acidic residues" evidence="1">
    <location>
        <begin position="15"/>
        <end position="24"/>
    </location>
</feature>
<accession>A0A3M8WYF0</accession>
<proteinExistence type="predicted"/>
<sequence>MPSACQNMDQPFENTFEKPPRPFRLDQPVAGWSVPLTDTQWARIEPLLPDRTLKRGGRWRDHRLLTARRTSSATPSSDASTA</sequence>